<dbReference type="EMBL" id="OZ035843">
    <property type="protein sequence ID" value="CAL1597567.1"/>
    <property type="molecule type" value="Genomic_DNA"/>
</dbReference>
<feature type="region of interest" description="Disordered" evidence="1">
    <location>
        <begin position="80"/>
        <end position="122"/>
    </location>
</feature>
<accession>A0AAV2LE07</accession>
<feature type="compositionally biased region" description="Low complexity" evidence="1">
    <location>
        <begin position="98"/>
        <end position="113"/>
    </location>
</feature>
<name>A0AAV2LE07_KNICA</name>
<protein>
    <submittedName>
        <fullName evidence="2">Uncharacterized protein</fullName>
    </submittedName>
</protein>
<evidence type="ECO:0000313" key="2">
    <source>
        <dbReference type="EMBL" id="CAL1597567.1"/>
    </source>
</evidence>
<dbReference type="Proteomes" id="UP001497482">
    <property type="component" value="Chromosome 21"/>
</dbReference>
<dbReference type="AlphaFoldDB" id="A0AAV2LE07"/>
<keyword evidence="3" id="KW-1185">Reference proteome</keyword>
<evidence type="ECO:0000256" key="1">
    <source>
        <dbReference type="SAM" id="MobiDB-lite"/>
    </source>
</evidence>
<gene>
    <name evidence="2" type="ORF">KC01_LOCUS26068</name>
</gene>
<evidence type="ECO:0000313" key="3">
    <source>
        <dbReference type="Proteomes" id="UP001497482"/>
    </source>
</evidence>
<reference evidence="2 3" key="1">
    <citation type="submission" date="2024-04" db="EMBL/GenBank/DDBJ databases">
        <authorList>
            <person name="Waldvogel A.-M."/>
            <person name="Schoenle A."/>
        </authorList>
    </citation>
    <scope>NUCLEOTIDE SEQUENCE [LARGE SCALE GENOMIC DNA]</scope>
</reference>
<sequence>MEMWKRRALGVNRGGERSELTGGGGGGDLSRKFKAGEEQYLDYLEGEKGDSHPLLTDIVQMTSNDLERIQRLRQEFQQALREDEPWATNGTEAAGPRPLTLDPPSQPQLPQDDGFTQSSLPR</sequence>
<organism evidence="2 3">
    <name type="scientific">Knipowitschia caucasica</name>
    <name type="common">Caucasian dwarf goby</name>
    <name type="synonym">Pomatoschistus caucasicus</name>
    <dbReference type="NCBI Taxonomy" id="637954"/>
    <lineage>
        <taxon>Eukaryota</taxon>
        <taxon>Metazoa</taxon>
        <taxon>Chordata</taxon>
        <taxon>Craniata</taxon>
        <taxon>Vertebrata</taxon>
        <taxon>Euteleostomi</taxon>
        <taxon>Actinopterygii</taxon>
        <taxon>Neopterygii</taxon>
        <taxon>Teleostei</taxon>
        <taxon>Neoteleostei</taxon>
        <taxon>Acanthomorphata</taxon>
        <taxon>Gobiaria</taxon>
        <taxon>Gobiiformes</taxon>
        <taxon>Gobioidei</taxon>
        <taxon>Gobiidae</taxon>
        <taxon>Gobiinae</taxon>
        <taxon>Knipowitschia</taxon>
    </lineage>
</organism>
<feature type="region of interest" description="Disordered" evidence="1">
    <location>
        <begin position="1"/>
        <end position="31"/>
    </location>
</feature>
<proteinExistence type="predicted"/>